<dbReference type="EMBL" id="QHHU01000018">
    <property type="protein sequence ID" value="RSM44884.1"/>
    <property type="molecule type" value="Genomic_DNA"/>
</dbReference>
<dbReference type="AlphaFoldDB" id="A0A428WPA2"/>
<keyword evidence="2" id="KW-0560">Oxidoreductase</keyword>
<dbReference type="RefSeq" id="WP_020639551.1">
    <property type="nucleotide sequence ID" value="NZ_QHHU01000018.1"/>
</dbReference>
<keyword evidence="3" id="KW-1185">Reference proteome</keyword>
<reference evidence="2 3" key="1">
    <citation type="submission" date="2018-05" db="EMBL/GenBank/DDBJ databases">
        <title>Evolution of GPA BGCs.</title>
        <authorList>
            <person name="Waglechner N."/>
            <person name="Wright G.D."/>
        </authorList>
    </citation>
    <scope>NUCLEOTIDE SEQUENCE [LARGE SCALE GENOMIC DNA]</scope>
    <source>
        <strain evidence="2 3">DSM 5908</strain>
    </source>
</reference>
<evidence type="ECO:0000313" key="2">
    <source>
        <dbReference type="EMBL" id="RSM44884.1"/>
    </source>
</evidence>
<feature type="domain" description="ABM" evidence="1">
    <location>
        <begin position="17"/>
        <end position="75"/>
    </location>
</feature>
<dbReference type="OrthoDB" id="4304335at2"/>
<proteinExistence type="predicted"/>
<accession>A0A428WPA2</accession>
<gene>
    <name evidence="2" type="ORF">DMA12_15185</name>
</gene>
<dbReference type="GO" id="GO:0004497">
    <property type="term" value="F:monooxygenase activity"/>
    <property type="evidence" value="ECO:0007669"/>
    <property type="project" value="UniProtKB-KW"/>
</dbReference>
<name>A0A428WPA2_AMYBA</name>
<sequence>MAGGTVRVLIYAVADEDGVGRAYHEISAALRGTPGLLGNELLREFGNDDGGFAVMSEWVDRDAFQAWEQGPGHRDVTAPLRPYQDTGRGRPFGLYEVVARY</sequence>
<protein>
    <submittedName>
        <fullName evidence="2">Antibiotic biosynthesis monooxygenase</fullName>
    </submittedName>
</protein>
<dbReference type="InterPro" id="IPR011008">
    <property type="entry name" value="Dimeric_a/b-barrel"/>
</dbReference>
<evidence type="ECO:0000313" key="3">
    <source>
        <dbReference type="Proteomes" id="UP000286716"/>
    </source>
</evidence>
<dbReference type="Proteomes" id="UP000286716">
    <property type="component" value="Unassembled WGS sequence"/>
</dbReference>
<comment type="caution">
    <text evidence="2">The sequence shown here is derived from an EMBL/GenBank/DDBJ whole genome shotgun (WGS) entry which is preliminary data.</text>
</comment>
<dbReference type="Pfam" id="PF03992">
    <property type="entry name" value="ABM"/>
    <property type="match status" value="1"/>
</dbReference>
<keyword evidence="2" id="KW-0503">Monooxygenase</keyword>
<dbReference type="Gene3D" id="3.30.70.100">
    <property type="match status" value="1"/>
</dbReference>
<organism evidence="2 3">
    <name type="scientific">Amycolatopsis balhimycina DSM 5908</name>
    <dbReference type="NCBI Taxonomy" id="1081091"/>
    <lineage>
        <taxon>Bacteria</taxon>
        <taxon>Bacillati</taxon>
        <taxon>Actinomycetota</taxon>
        <taxon>Actinomycetes</taxon>
        <taxon>Pseudonocardiales</taxon>
        <taxon>Pseudonocardiaceae</taxon>
        <taxon>Amycolatopsis</taxon>
    </lineage>
</organism>
<dbReference type="SUPFAM" id="SSF54909">
    <property type="entry name" value="Dimeric alpha+beta barrel"/>
    <property type="match status" value="1"/>
</dbReference>
<evidence type="ECO:0000259" key="1">
    <source>
        <dbReference type="Pfam" id="PF03992"/>
    </source>
</evidence>
<dbReference type="InterPro" id="IPR007138">
    <property type="entry name" value="ABM_dom"/>
</dbReference>